<proteinExistence type="predicted"/>
<name>A0AAW6T6M8_9MICO</name>
<keyword evidence="9" id="KW-1185">Reference proteome</keyword>
<evidence type="ECO:0000313" key="8">
    <source>
        <dbReference type="EMBL" id="MDI2098008.1"/>
    </source>
</evidence>
<evidence type="ECO:0000259" key="7">
    <source>
        <dbReference type="Pfam" id="PF06271"/>
    </source>
</evidence>
<evidence type="ECO:0000256" key="6">
    <source>
        <dbReference type="SAM" id="Phobius"/>
    </source>
</evidence>
<comment type="caution">
    <text evidence="8">The sequence shown here is derived from an EMBL/GenBank/DDBJ whole genome shotgun (WGS) entry which is preliminary data.</text>
</comment>
<evidence type="ECO:0000256" key="1">
    <source>
        <dbReference type="ARBA" id="ARBA00004651"/>
    </source>
</evidence>
<dbReference type="AlphaFoldDB" id="A0AAW6T6M8"/>
<evidence type="ECO:0000256" key="3">
    <source>
        <dbReference type="ARBA" id="ARBA00022692"/>
    </source>
</evidence>
<keyword evidence="2" id="KW-1003">Cell membrane</keyword>
<dbReference type="InterPro" id="IPR010432">
    <property type="entry name" value="RDD"/>
</dbReference>
<keyword evidence="4 6" id="KW-1133">Transmembrane helix</keyword>
<dbReference type="Proteomes" id="UP001321506">
    <property type="component" value="Unassembled WGS sequence"/>
</dbReference>
<dbReference type="PANTHER" id="PTHR36115:SF6">
    <property type="entry name" value="PROLINE-RICH ANTIGEN HOMOLOG"/>
    <property type="match status" value="1"/>
</dbReference>
<gene>
    <name evidence="8" type="ORF">QF206_03375</name>
</gene>
<reference evidence="8 9" key="1">
    <citation type="submission" date="2023-04" db="EMBL/GenBank/DDBJ databases">
        <title>Klugiella caeni sp. nov. isolated from the sludge of biochemical tank.</title>
        <authorList>
            <person name="Geng K."/>
        </authorList>
    </citation>
    <scope>NUCLEOTIDE SEQUENCE [LARGE SCALE GENOMIC DNA]</scope>
    <source>
        <strain evidence="8 9">YN-L-19</strain>
    </source>
</reference>
<dbReference type="Pfam" id="PF06271">
    <property type="entry name" value="RDD"/>
    <property type="match status" value="1"/>
</dbReference>
<evidence type="ECO:0000256" key="5">
    <source>
        <dbReference type="ARBA" id="ARBA00023136"/>
    </source>
</evidence>
<dbReference type="InterPro" id="IPR051791">
    <property type="entry name" value="Pra-immunoreactive"/>
</dbReference>
<feature type="transmembrane region" description="Helical" evidence="6">
    <location>
        <begin position="53"/>
        <end position="74"/>
    </location>
</feature>
<accession>A0AAW6T6M8</accession>
<keyword evidence="5 6" id="KW-0472">Membrane</keyword>
<feature type="transmembrane region" description="Helical" evidence="6">
    <location>
        <begin position="29"/>
        <end position="47"/>
    </location>
</feature>
<comment type="subcellular location">
    <subcellularLocation>
        <location evidence="1">Cell membrane</location>
        <topology evidence="1">Multi-pass membrane protein</topology>
    </subcellularLocation>
</comment>
<protein>
    <submittedName>
        <fullName evidence="8">RDD family protein</fullName>
    </submittedName>
</protein>
<organism evidence="8 9">
    <name type="scientific">Ruicaihuangia caeni</name>
    <dbReference type="NCBI Taxonomy" id="3042517"/>
    <lineage>
        <taxon>Bacteria</taxon>
        <taxon>Bacillati</taxon>
        <taxon>Actinomycetota</taxon>
        <taxon>Actinomycetes</taxon>
        <taxon>Micrococcales</taxon>
        <taxon>Microbacteriaceae</taxon>
        <taxon>Ruicaihuangia</taxon>
    </lineage>
</organism>
<dbReference type="PANTHER" id="PTHR36115">
    <property type="entry name" value="PROLINE-RICH ANTIGEN HOMOLOG-RELATED"/>
    <property type="match status" value="1"/>
</dbReference>
<dbReference type="PIRSF" id="PIRSF021697">
    <property type="entry name" value="UCP021697"/>
    <property type="match status" value="1"/>
</dbReference>
<keyword evidence="3 6" id="KW-0812">Transmembrane</keyword>
<feature type="transmembrane region" description="Helical" evidence="6">
    <location>
        <begin position="95"/>
        <end position="111"/>
    </location>
</feature>
<dbReference type="EMBL" id="JASATX010000001">
    <property type="protein sequence ID" value="MDI2098008.1"/>
    <property type="molecule type" value="Genomic_DNA"/>
</dbReference>
<feature type="domain" description="RDD" evidence="7">
    <location>
        <begin position="23"/>
        <end position="124"/>
    </location>
</feature>
<evidence type="ECO:0000256" key="2">
    <source>
        <dbReference type="ARBA" id="ARBA00022475"/>
    </source>
</evidence>
<dbReference type="GO" id="GO:0005886">
    <property type="term" value="C:plasma membrane"/>
    <property type="evidence" value="ECO:0007669"/>
    <property type="project" value="UniProtKB-SubCell"/>
</dbReference>
<dbReference type="InterPro" id="IPR016795">
    <property type="entry name" value="UCP021697"/>
</dbReference>
<evidence type="ECO:0000256" key="4">
    <source>
        <dbReference type="ARBA" id="ARBA00022989"/>
    </source>
</evidence>
<evidence type="ECO:0000313" key="9">
    <source>
        <dbReference type="Proteomes" id="UP001321506"/>
    </source>
</evidence>
<sequence length="130" mass="14207">MLSSTDWPGKRLGLPESGSRSIARVGVRLAAFAIDWALAYVIAMAFFEGDGFVMMSIYAVMQIAMIATAGGSIGHLIMRMRVVRLDGRYNGVLRPALRTLLICVVIPAVIWDSDQRGMHDRLAGTVLVRV</sequence>